<sequence length="423" mass="45772">MLKTLLLSGWFRVQPFRKYVVVVLLIAPLVAALGHSSSAKQSQVAQTTPASGNSDSESVQMAAVNLEILPLSDEMQPLTAEDDSLSNEEPTVDPLAAVELAPLIKEEGSTSDPLAAVELAPSTSVSASQNNLVQRLKAGKLNSLTSEDTIIAIDKPADESLDAATISPATGRSQPNTTNINVTPNPDESQTAQLDPIGSPYPIPWQWIQSTQEAMSSKGGGVRYYRSVPVLSPDGKYAVYSRVQLEVKPQMHNSRVSSVLFIEDRQTKNLRVVSSTSYNRDALLKVKVSSPDPNGEGTIGVLVPLSWSQKGDRFLARRFEAVFNTSDASDSAVIWDRQKNNTNIVAPSNGNEEEHDKISVLLGWSKTQPDNVMFRTGELGDENWPLVTVSSDGKTGAATEVDQPITYGEQVKQVWAGPQVAYR</sequence>
<evidence type="ECO:0000313" key="3">
    <source>
        <dbReference type="Proteomes" id="UP000660380"/>
    </source>
</evidence>
<dbReference type="EMBL" id="JACJTA010000045">
    <property type="protein sequence ID" value="MBD2606665.1"/>
    <property type="molecule type" value="Genomic_DNA"/>
</dbReference>
<evidence type="ECO:0000313" key="2">
    <source>
        <dbReference type="EMBL" id="MBD2606665.1"/>
    </source>
</evidence>
<accession>A0ABR8GUA9</accession>
<name>A0ABR8GUA9_9CYAN</name>
<reference evidence="2 3" key="1">
    <citation type="journal article" date="2020" name="ISME J.">
        <title>Comparative genomics reveals insights into cyanobacterial evolution and habitat adaptation.</title>
        <authorList>
            <person name="Chen M.Y."/>
            <person name="Teng W.K."/>
            <person name="Zhao L."/>
            <person name="Hu C.X."/>
            <person name="Zhou Y.K."/>
            <person name="Han B.P."/>
            <person name="Song L.R."/>
            <person name="Shu W.S."/>
        </authorList>
    </citation>
    <scope>NUCLEOTIDE SEQUENCE [LARGE SCALE GENOMIC DNA]</scope>
    <source>
        <strain evidence="2 3">FACHB-248</strain>
    </source>
</reference>
<feature type="compositionally biased region" description="Low complexity" evidence="1">
    <location>
        <begin position="175"/>
        <end position="186"/>
    </location>
</feature>
<organism evidence="2 3">
    <name type="scientific">Scytonema hofmannii FACHB-248</name>
    <dbReference type="NCBI Taxonomy" id="1842502"/>
    <lineage>
        <taxon>Bacteria</taxon>
        <taxon>Bacillati</taxon>
        <taxon>Cyanobacteriota</taxon>
        <taxon>Cyanophyceae</taxon>
        <taxon>Nostocales</taxon>
        <taxon>Scytonemataceae</taxon>
        <taxon>Scytonema</taxon>
    </lineage>
</organism>
<comment type="caution">
    <text evidence="2">The sequence shown here is derived from an EMBL/GenBank/DDBJ whole genome shotgun (WGS) entry which is preliminary data.</text>
</comment>
<gene>
    <name evidence="2" type="ORF">H6G81_19540</name>
</gene>
<feature type="region of interest" description="Disordered" evidence="1">
    <location>
        <begin position="38"/>
        <end position="57"/>
    </location>
</feature>
<feature type="region of interest" description="Disordered" evidence="1">
    <location>
        <begin position="167"/>
        <end position="188"/>
    </location>
</feature>
<evidence type="ECO:0000256" key="1">
    <source>
        <dbReference type="SAM" id="MobiDB-lite"/>
    </source>
</evidence>
<proteinExistence type="predicted"/>
<dbReference type="Proteomes" id="UP000660380">
    <property type="component" value="Unassembled WGS sequence"/>
</dbReference>
<dbReference type="RefSeq" id="WP_029634048.1">
    <property type="nucleotide sequence ID" value="NZ_JACJTA010000045.1"/>
</dbReference>
<protein>
    <submittedName>
        <fullName evidence="2">Uncharacterized protein</fullName>
    </submittedName>
</protein>
<keyword evidence="3" id="KW-1185">Reference proteome</keyword>